<dbReference type="Proteomes" id="UP000887566">
    <property type="component" value="Unplaced"/>
</dbReference>
<keyword evidence="1" id="KW-0732">Signal</keyword>
<feature type="signal peptide" evidence="1">
    <location>
        <begin position="1"/>
        <end position="16"/>
    </location>
</feature>
<organism evidence="2 3">
    <name type="scientific">Plectus sambesii</name>
    <dbReference type="NCBI Taxonomy" id="2011161"/>
    <lineage>
        <taxon>Eukaryota</taxon>
        <taxon>Metazoa</taxon>
        <taxon>Ecdysozoa</taxon>
        <taxon>Nematoda</taxon>
        <taxon>Chromadorea</taxon>
        <taxon>Plectida</taxon>
        <taxon>Plectina</taxon>
        <taxon>Plectoidea</taxon>
        <taxon>Plectidae</taxon>
        <taxon>Plectus</taxon>
    </lineage>
</organism>
<evidence type="ECO:0000313" key="3">
    <source>
        <dbReference type="WBParaSite" id="PSAMB.scaffold351size55202.g4979.t1"/>
    </source>
</evidence>
<evidence type="ECO:0000313" key="4">
    <source>
        <dbReference type="WBParaSite" id="PSAMB.scaffold4209size15308.g23712.t1"/>
    </source>
</evidence>
<dbReference type="WBParaSite" id="PSAMB.scaffold4209size15308.g23712.t1">
    <property type="protein sequence ID" value="PSAMB.scaffold4209size15308.g23712.t1"/>
    <property type="gene ID" value="PSAMB.scaffold4209size15308.g23712"/>
</dbReference>
<dbReference type="AlphaFoldDB" id="A0A914WB78"/>
<feature type="chain" id="PRO_5038275946" evidence="1">
    <location>
        <begin position="17"/>
        <end position="162"/>
    </location>
</feature>
<evidence type="ECO:0000256" key="1">
    <source>
        <dbReference type="SAM" id="SignalP"/>
    </source>
</evidence>
<evidence type="ECO:0000313" key="2">
    <source>
        <dbReference type="Proteomes" id="UP000887566"/>
    </source>
</evidence>
<proteinExistence type="predicted"/>
<protein>
    <submittedName>
        <fullName evidence="3 4">Uncharacterized protein</fullName>
    </submittedName>
</protein>
<sequence length="162" mass="18218">MMKIAVIAMMIAVTVAVPYQPLFKIRPRQTMSPPPCNLPPFTAKLPADIQLELRAIWSTYREGDKDCSSQLEDTKEILDNLPAQARLSLRPKSPPGAMCGVPPFIVRLTPENQQMIKSIWRDYKKGTDCIEQREATKVAFENLPESEKMALAQGPIVPQQKQ</sequence>
<reference evidence="3 4" key="1">
    <citation type="submission" date="2022-11" db="UniProtKB">
        <authorList>
            <consortium name="WormBaseParasite"/>
        </authorList>
    </citation>
    <scope>IDENTIFICATION</scope>
</reference>
<dbReference type="WBParaSite" id="PSAMB.scaffold351size55202.g4979.t1">
    <property type="protein sequence ID" value="PSAMB.scaffold351size55202.g4979.t1"/>
    <property type="gene ID" value="PSAMB.scaffold351size55202.g4979"/>
</dbReference>
<name>A0A914WB78_9BILA</name>
<keyword evidence="2" id="KW-1185">Reference proteome</keyword>
<accession>A0A914WB78</accession>